<keyword evidence="3 5" id="KW-0863">Zinc-finger</keyword>
<evidence type="ECO:0000256" key="1">
    <source>
        <dbReference type="ARBA" id="ARBA00022723"/>
    </source>
</evidence>
<evidence type="ECO:0000313" key="7">
    <source>
        <dbReference type="EMBL" id="NWV22794.1"/>
    </source>
</evidence>
<protein>
    <submittedName>
        <fullName evidence="7">ZN721 protein</fullName>
    </submittedName>
</protein>
<gene>
    <name evidence="7" type="primary">Znf721</name>
    <name evidence="7" type="ORF">ORISOL_R07393</name>
</gene>
<dbReference type="EMBL" id="VZRL01003202">
    <property type="protein sequence ID" value="NWV22794.1"/>
    <property type="molecule type" value="Genomic_DNA"/>
</dbReference>
<dbReference type="SUPFAM" id="SSF57667">
    <property type="entry name" value="beta-beta-alpha zinc fingers"/>
    <property type="match status" value="1"/>
</dbReference>
<feature type="domain" description="C2H2-type" evidence="6">
    <location>
        <begin position="21"/>
        <end position="48"/>
    </location>
</feature>
<dbReference type="InterPro" id="IPR036236">
    <property type="entry name" value="Znf_C2H2_sf"/>
</dbReference>
<feature type="non-terminal residue" evidence="7">
    <location>
        <position position="1"/>
    </location>
</feature>
<name>A0A7K6D743_9PASS</name>
<dbReference type="GO" id="GO:0008270">
    <property type="term" value="F:zinc ion binding"/>
    <property type="evidence" value="ECO:0007669"/>
    <property type="project" value="UniProtKB-KW"/>
</dbReference>
<sequence length="56" mass="6448">SFRQSSETVVCEQLHEGEEPCSCGECVKSFRWSSCLICLKRTHTEEKPYKHPECGK</sequence>
<dbReference type="PANTHER" id="PTHR23234">
    <property type="entry name" value="ZNF44 PROTEIN"/>
    <property type="match status" value="1"/>
</dbReference>
<evidence type="ECO:0000256" key="5">
    <source>
        <dbReference type="PROSITE-ProRule" id="PRU00042"/>
    </source>
</evidence>
<keyword evidence="8" id="KW-1185">Reference proteome</keyword>
<evidence type="ECO:0000256" key="4">
    <source>
        <dbReference type="ARBA" id="ARBA00022833"/>
    </source>
</evidence>
<organism evidence="7 8">
    <name type="scientific">Origma solitaria</name>
    <dbReference type="NCBI Taxonomy" id="720586"/>
    <lineage>
        <taxon>Eukaryota</taxon>
        <taxon>Metazoa</taxon>
        <taxon>Chordata</taxon>
        <taxon>Craniata</taxon>
        <taxon>Vertebrata</taxon>
        <taxon>Euteleostomi</taxon>
        <taxon>Archelosauria</taxon>
        <taxon>Archosauria</taxon>
        <taxon>Dinosauria</taxon>
        <taxon>Saurischia</taxon>
        <taxon>Theropoda</taxon>
        <taxon>Coelurosauria</taxon>
        <taxon>Aves</taxon>
        <taxon>Neognathae</taxon>
        <taxon>Neoaves</taxon>
        <taxon>Telluraves</taxon>
        <taxon>Australaves</taxon>
        <taxon>Passeriformes</taxon>
        <taxon>Meliphagoidea</taxon>
        <taxon>Acanthizidae</taxon>
        <taxon>Origma</taxon>
    </lineage>
</organism>
<comment type="caution">
    <text evidence="7">The sequence shown here is derived from an EMBL/GenBank/DDBJ whole genome shotgun (WGS) entry which is preliminary data.</text>
</comment>
<dbReference type="AlphaFoldDB" id="A0A7K6D743"/>
<feature type="non-terminal residue" evidence="7">
    <location>
        <position position="56"/>
    </location>
</feature>
<reference evidence="7 8" key="1">
    <citation type="submission" date="2019-09" db="EMBL/GenBank/DDBJ databases">
        <title>Bird 10,000 Genomes (B10K) Project - Family phase.</title>
        <authorList>
            <person name="Zhang G."/>
        </authorList>
    </citation>
    <scope>NUCLEOTIDE SEQUENCE [LARGE SCALE GENOMIC DNA]</scope>
    <source>
        <strain evidence="7">B10K-DU-029-52</strain>
    </source>
</reference>
<evidence type="ECO:0000259" key="6">
    <source>
        <dbReference type="PROSITE" id="PS50157"/>
    </source>
</evidence>
<proteinExistence type="predicted"/>
<dbReference type="InterPro" id="IPR050758">
    <property type="entry name" value="Znf_C2H2-type"/>
</dbReference>
<keyword evidence="1" id="KW-0479">Metal-binding</keyword>
<accession>A0A7K6D743</accession>
<dbReference type="PANTHER" id="PTHR23234:SF10">
    <property type="entry name" value="RIKEN CDNA 6720489N17 GENE-RELATED"/>
    <property type="match status" value="1"/>
</dbReference>
<dbReference type="Proteomes" id="UP000571324">
    <property type="component" value="Unassembled WGS sequence"/>
</dbReference>
<evidence type="ECO:0000256" key="2">
    <source>
        <dbReference type="ARBA" id="ARBA00022737"/>
    </source>
</evidence>
<dbReference type="OrthoDB" id="8117402at2759"/>
<evidence type="ECO:0000313" key="8">
    <source>
        <dbReference type="Proteomes" id="UP000571324"/>
    </source>
</evidence>
<evidence type="ECO:0000256" key="3">
    <source>
        <dbReference type="ARBA" id="ARBA00022771"/>
    </source>
</evidence>
<dbReference type="InterPro" id="IPR013087">
    <property type="entry name" value="Znf_C2H2_type"/>
</dbReference>
<dbReference type="Gene3D" id="3.30.160.60">
    <property type="entry name" value="Classic Zinc Finger"/>
    <property type="match status" value="1"/>
</dbReference>
<keyword evidence="2" id="KW-0677">Repeat</keyword>
<dbReference type="PROSITE" id="PS50157">
    <property type="entry name" value="ZINC_FINGER_C2H2_2"/>
    <property type="match status" value="1"/>
</dbReference>
<keyword evidence="4" id="KW-0862">Zinc</keyword>